<gene>
    <name evidence="1" type="ORF">KDU71_02440</name>
</gene>
<evidence type="ECO:0000313" key="2">
    <source>
        <dbReference type="Proteomes" id="UP000679220"/>
    </source>
</evidence>
<sequence>MSNKIKEQFDKICEESELFEVPGLFSHIYTTAAKLAKLTNPMNPNTDAVASNIIHYLDAEPAILEASEPEEETNEEQE</sequence>
<protein>
    <submittedName>
        <fullName evidence="1">Uncharacterized protein</fullName>
    </submittedName>
</protein>
<dbReference type="Proteomes" id="UP000679220">
    <property type="component" value="Unassembled WGS sequence"/>
</dbReference>
<name>A0A941IW35_9BACT</name>
<organism evidence="1 2">
    <name type="scientific">Carboxylicivirga sediminis</name>
    <dbReference type="NCBI Taxonomy" id="2006564"/>
    <lineage>
        <taxon>Bacteria</taxon>
        <taxon>Pseudomonadati</taxon>
        <taxon>Bacteroidota</taxon>
        <taxon>Bacteroidia</taxon>
        <taxon>Marinilabiliales</taxon>
        <taxon>Marinilabiliaceae</taxon>
        <taxon>Carboxylicivirga</taxon>
    </lineage>
</organism>
<dbReference type="EMBL" id="JAGTAR010000002">
    <property type="protein sequence ID" value="MBR8534403.1"/>
    <property type="molecule type" value="Genomic_DNA"/>
</dbReference>
<dbReference type="AlphaFoldDB" id="A0A941IW35"/>
<evidence type="ECO:0000313" key="1">
    <source>
        <dbReference type="EMBL" id="MBR8534403.1"/>
    </source>
</evidence>
<reference evidence="1" key="2">
    <citation type="submission" date="2021-04" db="EMBL/GenBank/DDBJ databases">
        <authorList>
            <person name="Zhang T."/>
            <person name="Zhang Y."/>
            <person name="Lu D."/>
            <person name="Zuo D."/>
            <person name="Du Z."/>
        </authorList>
    </citation>
    <scope>NUCLEOTIDE SEQUENCE</scope>
    <source>
        <strain evidence="1">JR1</strain>
    </source>
</reference>
<accession>A0A941IW35</accession>
<dbReference type="RefSeq" id="WP_212188307.1">
    <property type="nucleotide sequence ID" value="NZ_JAGTAR010000002.1"/>
</dbReference>
<comment type="caution">
    <text evidence="1">The sequence shown here is derived from an EMBL/GenBank/DDBJ whole genome shotgun (WGS) entry which is preliminary data.</text>
</comment>
<proteinExistence type="predicted"/>
<keyword evidence="2" id="KW-1185">Reference proteome</keyword>
<reference evidence="1" key="1">
    <citation type="journal article" date="2018" name="Int. J. Syst. Evol. Microbiol.">
        <title>Carboxylicivirga sediminis sp. nov., isolated from coastal sediment.</title>
        <authorList>
            <person name="Wang F.Q."/>
            <person name="Ren L.H."/>
            <person name="Zou R.J."/>
            <person name="Sun Y.Z."/>
            <person name="Liu X.J."/>
            <person name="Jiang F."/>
            <person name="Liu L.J."/>
        </authorList>
    </citation>
    <scope>NUCLEOTIDE SEQUENCE</scope>
    <source>
        <strain evidence="1">JR1</strain>
    </source>
</reference>